<comment type="function">
    <text evidence="1">Highly specific phosphatase involved in the metabolism of ADP-ribose 1''-phosphate (Appr1p) which is produced as a consequence of tRNA splicing.</text>
</comment>
<dbReference type="PANTHER" id="PTHR12521:SF0">
    <property type="entry name" value="ADP-RIBOSE GLYCOHYDROLASE OARD1"/>
    <property type="match status" value="1"/>
</dbReference>
<dbReference type="EMBL" id="JBFTWV010000011">
    <property type="protein sequence ID" value="KAL2798832.1"/>
    <property type="molecule type" value="Genomic_DNA"/>
</dbReference>
<dbReference type="PROSITE" id="PS51154">
    <property type="entry name" value="MACRO"/>
    <property type="match status" value="1"/>
</dbReference>
<dbReference type="PANTHER" id="PTHR12521">
    <property type="entry name" value="PROTEIN C6ORF130"/>
    <property type="match status" value="1"/>
</dbReference>
<gene>
    <name evidence="8" type="ORF">BJX66DRAFT_294966</name>
</gene>
<accession>A0ABR4GIE8</accession>
<keyword evidence="9" id="KW-1185">Reference proteome</keyword>
<comment type="caution">
    <text evidence="8">The sequence shown here is derived from an EMBL/GenBank/DDBJ whole genome shotgun (WGS) entry which is preliminary data.</text>
</comment>
<evidence type="ECO:0000313" key="9">
    <source>
        <dbReference type="Proteomes" id="UP001610563"/>
    </source>
</evidence>
<evidence type="ECO:0000313" key="8">
    <source>
        <dbReference type="EMBL" id="KAL2798832.1"/>
    </source>
</evidence>
<evidence type="ECO:0000256" key="5">
    <source>
        <dbReference type="ARBA" id="ARBA00022912"/>
    </source>
</evidence>
<dbReference type="Proteomes" id="UP001610563">
    <property type="component" value="Unassembled WGS sequence"/>
</dbReference>
<evidence type="ECO:0000256" key="6">
    <source>
        <dbReference type="ARBA" id="ARBA00034427"/>
    </source>
</evidence>
<dbReference type="InterPro" id="IPR043472">
    <property type="entry name" value="Macro_dom-like"/>
</dbReference>
<evidence type="ECO:0000256" key="1">
    <source>
        <dbReference type="ARBA" id="ARBA00002432"/>
    </source>
</evidence>
<evidence type="ECO:0000256" key="2">
    <source>
        <dbReference type="ARBA" id="ARBA00006575"/>
    </source>
</evidence>
<evidence type="ECO:0000256" key="4">
    <source>
        <dbReference type="ARBA" id="ARBA00019744"/>
    </source>
</evidence>
<sequence length="185" mass="20357">MATSSNVKEIEGDLFTMPEGTALIHACNCKGTWGGGIAKTFLKKYPAAFKVYQSFCADFEKNPHYLTTTQPSGDEVQVRLPEGHALIIPPQPADYEKRTGKKHWIICLFTSYGLGQNVSSPAAVLRNTETALADLKTQLRESQYAEIAGLYACQINSVLFQVDWNLTKQKMEQAGLNITVVSLPA</sequence>
<evidence type="ECO:0000259" key="7">
    <source>
        <dbReference type="PROSITE" id="PS51154"/>
    </source>
</evidence>
<dbReference type="InterPro" id="IPR002589">
    <property type="entry name" value="Macro_dom"/>
</dbReference>
<feature type="domain" description="Macro" evidence="7">
    <location>
        <begin position="1"/>
        <end position="185"/>
    </location>
</feature>
<reference evidence="8 9" key="1">
    <citation type="submission" date="2024-07" db="EMBL/GenBank/DDBJ databases">
        <title>Section-level genome sequencing and comparative genomics of Aspergillus sections Usti and Cavernicolus.</title>
        <authorList>
            <consortium name="Lawrence Berkeley National Laboratory"/>
            <person name="Nybo J.L."/>
            <person name="Vesth T.C."/>
            <person name="Theobald S."/>
            <person name="Frisvad J.C."/>
            <person name="Larsen T.O."/>
            <person name="Kjaerboelling I."/>
            <person name="Rothschild-Mancinelli K."/>
            <person name="Lyhne E.K."/>
            <person name="Kogle M.E."/>
            <person name="Barry K."/>
            <person name="Clum A."/>
            <person name="Na H."/>
            <person name="Ledsgaard L."/>
            <person name="Lin J."/>
            <person name="Lipzen A."/>
            <person name="Kuo A."/>
            <person name="Riley R."/>
            <person name="Mondo S."/>
            <person name="Labutti K."/>
            <person name="Haridas S."/>
            <person name="Pangalinan J."/>
            <person name="Salamov A.A."/>
            <person name="Simmons B.A."/>
            <person name="Magnuson J.K."/>
            <person name="Chen J."/>
            <person name="Drula E."/>
            <person name="Henrissat B."/>
            <person name="Wiebenga A."/>
            <person name="Lubbers R.J."/>
            <person name="Gomes A.C."/>
            <person name="Makela M.R."/>
            <person name="Stajich J."/>
            <person name="Grigoriev I.V."/>
            <person name="Mortensen U.H."/>
            <person name="De Vries R.P."/>
            <person name="Baker S.E."/>
            <person name="Andersen M.R."/>
        </authorList>
    </citation>
    <scope>NUCLEOTIDE SEQUENCE [LARGE SCALE GENOMIC DNA]</scope>
    <source>
        <strain evidence="8 9">CBS 209.92</strain>
    </source>
</reference>
<organism evidence="8 9">
    <name type="scientific">Aspergillus keveii</name>
    <dbReference type="NCBI Taxonomy" id="714993"/>
    <lineage>
        <taxon>Eukaryota</taxon>
        <taxon>Fungi</taxon>
        <taxon>Dikarya</taxon>
        <taxon>Ascomycota</taxon>
        <taxon>Pezizomycotina</taxon>
        <taxon>Eurotiomycetes</taxon>
        <taxon>Eurotiomycetidae</taxon>
        <taxon>Eurotiales</taxon>
        <taxon>Aspergillaceae</taxon>
        <taxon>Aspergillus</taxon>
        <taxon>Aspergillus subgen. Nidulantes</taxon>
    </lineage>
</organism>
<keyword evidence="5" id="KW-0904">Protein phosphatase</keyword>
<proteinExistence type="inferred from homology"/>
<comment type="similarity">
    <text evidence="2">Belongs to the POA1 family.</text>
</comment>
<dbReference type="Gene3D" id="3.40.220.10">
    <property type="entry name" value="Leucine Aminopeptidase, subunit E, domain 1"/>
    <property type="match status" value="1"/>
</dbReference>
<evidence type="ECO:0000256" key="3">
    <source>
        <dbReference type="ARBA" id="ARBA00012983"/>
    </source>
</evidence>
<comment type="catalytic activity">
    <reaction evidence="6">
        <text>ADP-alpha-D-ribose 1''-phosphate + H2O = ADP-D-ribose + phosphate</text>
        <dbReference type="Rhea" id="RHEA:25029"/>
        <dbReference type="ChEBI" id="CHEBI:15377"/>
        <dbReference type="ChEBI" id="CHEBI:43474"/>
        <dbReference type="ChEBI" id="CHEBI:57967"/>
        <dbReference type="ChEBI" id="CHEBI:58753"/>
        <dbReference type="EC" id="3.1.3.84"/>
    </reaction>
</comment>
<protein>
    <recommendedName>
        <fullName evidence="4">ADP-ribose 1''-phosphate phosphatase</fullName>
        <ecNumber evidence="3">3.1.3.84</ecNumber>
    </recommendedName>
</protein>
<name>A0ABR4GIE8_9EURO</name>
<dbReference type="InterPro" id="IPR050892">
    <property type="entry name" value="ADP-ribose_metab_enzymes"/>
</dbReference>
<dbReference type="EC" id="3.1.3.84" evidence="3"/>
<dbReference type="SUPFAM" id="SSF52949">
    <property type="entry name" value="Macro domain-like"/>
    <property type="match status" value="1"/>
</dbReference>
<keyword evidence="5" id="KW-0378">Hydrolase</keyword>